<dbReference type="AlphaFoldDB" id="A0A3B4C9R2"/>
<feature type="transmembrane region" description="Helical" evidence="5">
    <location>
        <begin position="168"/>
        <end position="189"/>
    </location>
</feature>
<keyword evidence="8" id="KW-1185">Reference proteome</keyword>
<evidence type="ECO:0000256" key="1">
    <source>
        <dbReference type="ARBA" id="ARBA00004370"/>
    </source>
</evidence>
<dbReference type="Proteomes" id="UP001501920">
    <property type="component" value="Chromosome 12"/>
</dbReference>
<evidence type="ECO:0000313" key="8">
    <source>
        <dbReference type="Proteomes" id="UP001501920"/>
    </source>
</evidence>
<reference evidence="7" key="3">
    <citation type="submission" date="2025-09" db="UniProtKB">
        <authorList>
            <consortium name="Ensembl"/>
        </authorList>
    </citation>
    <scope>IDENTIFICATION</scope>
</reference>
<keyword evidence="2 5" id="KW-0812">Transmembrane</keyword>
<sequence>EREVVGPLSLQEVLMLLWSPSSGVSAGTTVTGHRGQSVQIRYAPIGLYKTSIKYLCRGECSALWRTKVIPVQSGSAEDQTFSLDDDTAARVFTITINDLRAEDRGRYWCRVKRPKPLPDLYTEILLLVEQGENLNIQISKPHPGPSPNPHPGPSPNPNLYLKPKLQKFFYVFSVLPVAWFSVAAVLRGII</sequence>
<dbReference type="GO" id="GO:0004888">
    <property type="term" value="F:transmembrane signaling receptor activity"/>
    <property type="evidence" value="ECO:0007669"/>
    <property type="project" value="TreeGrafter"/>
</dbReference>
<evidence type="ECO:0000256" key="4">
    <source>
        <dbReference type="SAM" id="MobiDB-lite"/>
    </source>
</evidence>
<dbReference type="PANTHER" id="PTHR11860">
    <property type="entry name" value="POLYMERIC-IMMUNOGLOBULIN RECEPTOR"/>
    <property type="match status" value="1"/>
</dbReference>
<evidence type="ECO:0000259" key="6">
    <source>
        <dbReference type="Pfam" id="PF07686"/>
    </source>
</evidence>
<feature type="region of interest" description="Disordered" evidence="4">
    <location>
        <begin position="137"/>
        <end position="157"/>
    </location>
</feature>
<feature type="domain" description="Immunoglobulin V-set" evidence="6">
    <location>
        <begin position="29"/>
        <end position="126"/>
    </location>
</feature>
<comment type="subcellular location">
    <subcellularLocation>
        <location evidence="1">Membrane</location>
    </subcellularLocation>
</comment>
<reference evidence="7" key="2">
    <citation type="submission" date="2025-08" db="UniProtKB">
        <authorList>
            <consortium name="Ensembl"/>
        </authorList>
    </citation>
    <scope>IDENTIFICATION</scope>
</reference>
<evidence type="ECO:0000256" key="3">
    <source>
        <dbReference type="ARBA" id="ARBA00023136"/>
    </source>
</evidence>
<dbReference type="STRING" id="42514.ENSPNAP00000007965"/>
<keyword evidence="5" id="KW-1133">Transmembrane helix</keyword>
<dbReference type="InterPro" id="IPR013783">
    <property type="entry name" value="Ig-like_fold"/>
</dbReference>
<dbReference type="InterPro" id="IPR036179">
    <property type="entry name" value="Ig-like_dom_sf"/>
</dbReference>
<evidence type="ECO:0000256" key="5">
    <source>
        <dbReference type="SAM" id="Phobius"/>
    </source>
</evidence>
<dbReference type="GO" id="GO:0005886">
    <property type="term" value="C:plasma membrane"/>
    <property type="evidence" value="ECO:0007669"/>
    <property type="project" value="TreeGrafter"/>
</dbReference>
<name>A0A3B4C9R2_PYGNA</name>
<dbReference type="CDD" id="cd05716">
    <property type="entry name" value="IgV_pIgR_like"/>
    <property type="match status" value="1"/>
</dbReference>
<dbReference type="InterPro" id="IPR013106">
    <property type="entry name" value="Ig_V-set"/>
</dbReference>
<dbReference type="Ensembl" id="ENSPNAT00000000948.2">
    <property type="protein sequence ID" value="ENSPNAP00000007965.2"/>
    <property type="gene ID" value="ENSPNAG00000034835.1"/>
</dbReference>
<keyword evidence="3 5" id="KW-0472">Membrane</keyword>
<dbReference type="Pfam" id="PF07686">
    <property type="entry name" value="V-set"/>
    <property type="match status" value="1"/>
</dbReference>
<organism evidence="7 8">
    <name type="scientific">Pygocentrus nattereri</name>
    <name type="common">Red-bellied piranha</name>
    <dbReference type="NCBI Taxonomy" id="42514"/>
    <lineage>
        <taxon>Eukaryota</taxon>
        <taxon>Metazoa</taxon>
        <taxon>Chordata</taxon>
        <taxon>Craniata</taxon>
        <taxon>Vertebrata</taxon>
        <taxon>Euteleostomi</taxon>
        <taxon>Actinopterygii</taxon>
        <taxon>Neopterygii</taxon>
        <taxon>Teleostei</taxon>
        <taxon>Ostariophysi</taxon>
        <taxon>Characiformes</taxon>
        <taxon>Characoidei</taxon>
        <taxon>Pygocentrus</taxon>
    </lineage>
</organism>
<evidence type="ECO:0000313" key="7">
    <source>
        <dbReference type="Ensembl" id="ENSPNAP00000007965.2"/>
    </source>
</evidence>
<dbReference type="PANTHER" id="PTHR11860:SF118">
    <property type="entry name" value="CMRF35-LIKE MOLECULE 3-RELATED"/>
    <property type="match status" value="1"/>
</dbReference>
<reference evidence="7 8" key="1">
    <citation type="submission" date="2020-10" db="EMBL/GenBank/DDBJ databases">
        <title>Pygocentrus nattereri (red-bellied piranha) genome, fPygNat1, primary haplotype.</title>
        <authorList>
            <person name="Myers G."/>
            <person name="Meyer A."/>
            <person name="Karagic N."/>
            <person name="Pippel M."/>
            <person name="Winkler S."/>
            <person name="Tracey A."/>
            <person name="Wood J."/>
            <person name="Formenti G."/>
            <person name="Howe K."/>
            <person name="Fedrigo O."/>
            <person name="Jarvis E.D."/>
        </authorList>
    </citation>
    <scope>NUCLEOTIDE SEQUENCE [LARGE SCALE GENOMIC DNA]</scope>
</reference>
<protein>
    <recommendedName>
        <fullName evidence="6">Immunoglobulin V-set domain-containing protein</fullName>
    </recommendedName>
</protein>
<accession>A0A3B4C9R2</accession>
<proteinExistence type="predicted"/>
<feature type="compositionally biased region" description="Pro residues" evidence="4">
    <location>
        <begin position="142"/>
        <end position="156"/>
    </location>
</feature>
<dbReference type="SUPFAM" id="SSF48726">
    <property type="entry name" value="Immunoglobulin"/>
    <property type="match status" value="1"/>
</dbReference>
<dbReference type="Gene3D" id="2.60.40.10">
    <property type="entry name" value="Immunoglobulins"/>
    <property type="match status" value="1"/>
</dbReference>
<evidence type="ECO:0000256" key="2">
    <source>
        <dbReference type="ARBA" id="ARBA00022692"/>
    </source>
</evidence>
<dbReference type="InterPro" id="IPR050671">
    <property type="entry name" value="CD300_family_receptors"/>
</dbReference>
<dbReference type="GeneTree" id="ENSGT00940000176185"/>